<protein>
    <recommendedName>
        <fullName evidence="3">SWIM-type domain-containing protein</fullName>
    </recommendedName>
</protein>
<gene>
    <name evidence="4" type="ORF">OE88DRAFT_1649504</name>
</gene>
<dbReference type="EMBL" id="ML213575">
    <property type="protein sequence ID" value="TFK45179.1"/>
    <property type="molecule type" value="Genomic_DNA"/>
</dbReference>
<feature type="compositionally biased region" description="Polar residues" evidence="2">
    <location>
        <begin position="431"/>
        <end position="441"/>
    </location>
</feature>
<accession>A0A5C3MIC0</accession>
<dbReference type="STRING" id="5364.A0A5C3MIC0"/>
<reference evidence="4 5" key="1">
    <citation type="journal article" date="2019" name="Nat. Ecol. Evol.">
        <title>Megaphylogeny resolves global patterns of mushroom evolution.</title>
        <authorList>
            <person name="Varga T."/>
            <person name="Krizsan K."/>
            <person name="Foldi C."/>
            <person name="Dima B."/>
            <person name="Sanchez-Garcia M."/>
            <person name="Sanchez-Ramirez S."/>
            <person name="Szollosi G.J."/>
            <person name="Szarkandi J.G."/>
            <person name="Papp V."/>
            <person name="Albert L."/>
            <person name="Andreopoulos W."/>
            <person name="Angelini C."/>
            <person name="Antonin V."/>
            <person name="Barry K.W."/>
            <person name="Bougher N.L."/>
            <person name="Buchanan P."/>
            <person name="Buyck B."/>
            <person name="Bense V."/>
            <person name="Catcheside P."/>
            <person name="Chovatia M."/>
            <person name="Cooper J."/>
            <person name="Damon W."/>
            <person name="Desjardin D."/>
            <person name="Finy P."/>
            <person name="Geml J."/>
            <person name="Haridas S."/>
            <person name="Hughes K."/>
            <person name="Justo A."/>
            <person name="Karasinski D."/>
            <person name="Kautmanova I."/>
            <person name="Kiss B."/>
            <person name="Kocsube S."/>
            <person name="Kotiranta H."/>
            <person name="LaButti K.M."/>
            <person name="Lechner B.E."/>
            <person name="Liimatainen K."/>
            <person name="Lipzen A."/>
            <person name="Lukacs Z."/>
            <person name="Mihaltcheva S."/>
            <person name="Morgado L.N."/>
            <person name="Niskanen T."/>
            <person name="Noordeloos M.E."/>
            <person name="Ohm R.A."/>
            <person name="Ortiz-Santana B."/>
            <person name="Ovrebo C."/>
            <person name="Racz N."/>
            <person name="Riley R."/>
            <person name="Savchenko A."/>
            <person name="Shiryaev A."/>
            <person name="Soop K."/>
            <person name="Spirin V."/>
            <person name="Szebenyi C."/>
            <person name="Tomsovsky M."/>
            <person name="Tulloss R.E."/>
            <person name="Uehling J."/>
            <person name="Grigoriev I.V."/>
            <person name="Vagvolgyi C."/>
            <person name="Papp T."/>
            <person name="Martin F.M."/>
            <person name="Miettinen O."/>
            <person name="Hibbett D.S."/>
            <person name="Nagy L.G."/>
        </authorList>
    </citation>
    <scope>NUCLEOTIDE SEQUENCE [LARGE SCALE GENOMIC DNA]</scope>
    <source>
        <strain evidence="4 5">OMC1185</strain>
    </source>
</reference>
<sequence length="441" mass="50836">MVELAAASGIRHLTQHLLCPPCKVFPGAKHQICYWHAIKYIEERLTTNKPPAAYDPRKAHKVFSFIDPTWAPGVTQGDVKEYLDGRDVEADGNEQGGVREHLEAIRETEVDRTLLPRLVLKAGDRRIPVWPDPPAMKSKAFPVFCPPEYHEAIVEKFRVHLHQHPAIPFNDVDGTYLRANEIHEGAVSDMYHWCYKRDLSQTTMIVESTWRVIKHQDLGMFNRPRIDLVAHLLITKVRNRTRNLLDTLLDKRRQGRGKTVAPWQWAIREQWLDMSKPDELRLIERELTELYKPAKTKGRAERLVLIRNQAEHPAGSYHMDIHRWTCSCPSYLISCFLLCKHLVRAANSHLNLDPKRNLEFFAELRRHHQSPFYHLPGLHKPVQQPLHFPSMPKKILRYEDEVVEVPPSEAVGSGGTGEKLLESEDERSVEHGSQNASGQQT</sequence>
<keyword evidence="1" id="KW-0862">Zinc</keyword>
<dbReference type="AlphaFoldDB" id="A0A5C3MIC0"/>
<keyword evidence="1" id="KW-0863">Zinc-finger</keyword>
<dbReference type="InterPro" id="IPR007527">
    <property type="entry name" value="Znf_SWIM"/>
</dbReference>
<evidence type="ECO:0000313" key="5">
    <source>
        <dbReference type="Proteomes" id="UP000305948"/>
    </source>
</evidence>
<dbReference type="GO" id="GO:0008270">
    <property type="term" value="F:zinc ion binding"/>
    <property type="evidence" value="ECO:0007669"/>
    <property type="project" value="UniProtKB-KW"/>
</dbReference>
<organism evidence="4 5">
    <name type="scientific">Heliocybe sulcata</name>
    <dbReference type="NCBI Taxonomy" id="5364"/>
    <lineage>
        <taxon>Eukaryota</taxon>
        <taxon>Fungi</taxon>
        <taxon>Dikarya</taxon>
        <taxon>Basidiomycota</taxon>
        <taxon>Agaricomycotina</taxon>
        <taxon>Agaricomycetes</taxon>
        <taxon>Gloeophyllales</taxon>
        <taxon>Gloeophyllaceae</taxon>
        <taxon>Heliocybe</taxon>
    </lineage>
</organism>
<evidence type="ECO:0000313" key="4">
    <source>
        <dbReference type="EMBL" id="TFK45179.1"/>
    </source>
</evidence>
<evidence type="ECO:0000256" key="2">
    <source>
        <dbReference type="SAM" id="MobiDB-lite"/>
    </source>
</evidence>
<feature type="domain" description="SWIM-type" evidence="3">
    <location>
        <begin position="317"/>
        <end position="350"/>
    </location>
</feature>
<feature type="compositionally biased region" description="Basic and acidic residues" evidence="2">
    <location>
        <begin position="419"/>
        <end position="430"/>
    </location>
</feature>
<keyword evidence="5" id="KW-1185">Reference proteome</keyword>
<evidence type="ECO:0000259" key="3">
    <source>
        <dbReference type="PROSITE" id="PS50966"/>
    </source>
</evidence>
<feature type="non-terminal residue" evidence="4">
    <location>
        <position position="441"/>
    </location>
</feature>
<keyword evidence="1" id="KW-0479">Metal-binding</keyword>
<proteinExistence type="predicted"/>
<evidence type="ECO:0000256" key="1">
    <source>
        <dbReference type="PROSITE-ProRule" id="PRU00325"/>
    </source>
</evidence>
<name>A0A5C3MIC0_9AGAM</name>
<dbReference type="Proteomes" id="UP000305948">
    <property type="component" value="Unassembled WGS sequence"/>
</dbReference>
<feature type="region of interest" description="Disordered" evidence="2">
    <location>
        <begin position="406"/>
        <end position="441"/>
    </location>
</feature>
<dbReference type="PROSITE" id="PS50966">
    <property type="entry name" value="ZF_SWIM"/>
    <property type="match status" value="1"/>
</dbReference>
<dbReference type="OrthoDB" id="2437251at2759"/>